<dbReference type="KEGG" id="spad:DVK44_32080"/>
<evidence type="ECO:0000256" key="1">
    <source>
        <dbReference type="ARBA" id="ARBA00022729"/>
    </source>
</evidence>
<dbReference type="PANTHER" id="PTHR31836:SF28">
    <property type="entry name" value="SRCR DOMAIN-CONTAINING PROTEIN-RELATED"/>
    <property type="match status" value="1"/>
</dbReference>
<dbReference type="Gene3D" id="2.40.40.10">
    <property type="entry name" value="RlpA-like domain"/>
    <property type="match status" value="1"/>
</dbReference>
<reference evidence="5" key="1">
    <citation type="submission" date="2018-07" db="EMBL/GenBank/DDBJ databases">
        <authorList>
            <person name="Zhao J."/>
        </authorList>
    </citation>
    <scope>NUCLEOTIDE SEQUENCE [LARGE SCALE GENOMIC DNA]</scope>
    <source>
        <strain evidence="5">GSSD-12</strain>
    </source>
</reference>
<dbReference type="Proteomes" id="UP000253868">
    <property type="component" value="Chromosome"/>
</dbReference>
<dbReference type="EMBL" id="CP031194">
    <property type="protein sequence ID" value="AXG81582.1"/>
    <property type="molecule type" value="Genomic_DNA"/>
</dbReference>
<feature type="chain" id="PRO_5016674491" description="RlpA-like protein double-psi beta-barrel domain-containing protein" evidence="2">
    <location>
        <begin position="40"/>
        <end position="148"/>
    </location>
</feature>
<keyword evidence="5" id="KW-1185">Reference proteome</keyword>
<organism evidence="4 5">
    <name type="scientific">Streptomyces paludis</name>
    <dbReference type="NCBI Taxonomy" id="2282738"/>
    <lineage>
        <taxon>Bacteria</taxon>
        <taxon>Bacillati</taxon>
        <taxon>Actinomycetota</taxon>
        <taxon>Actinomycetes</taxon>
        <taxon>Kitasatosporales</taxon>
        <taxon>Streptomycetaceae</taxon>
        <taxon>Streptomyces</taxon>
    </lineage>
</organism>
<dbReference type="SUPFAM" id="SSF50685">
    <property type="entry name" value="Barwin-like endoglucanases"/>
    <property type="match status" value="1"/>
</dbReference>
<sequence>MSRFANVIKGSIRSRAVLAGIASVLAVGATGITAGPAAAADDGASVQYVHYGDGTYYNTGLGACGWRNNDSQLVVAISQRWYGTAPNPNNSAACGKQLKVRGPLGVVYVTIVDKCMGCATDDLDLSPAAFRKIANISQGRVSIRWVWA</sequence>
<dbReference type="PANTHER" id="PTHR31836">
    <property type="match status" value="1"/>
</dbReference>
<feature type="signal peptide" evidence="2">
    <location>
        <begin position="1"/>
        <end position="39"/>
    </location>
</feature>
<dbReference type="Pfam" id="PF03330">
    <property type="entry name" value="DPBB_1"/>
    <property type="match status" value="1"/>
</dbReference>
<name>A0A345HY08_9ACTN</name>
<dbReference type="InterPro" id="IPR036908">
    <property type="entry name" value="RlpA-like_sf"/>
</dbReference>
<dbReference type="InterPro" id="IPR009009">
    <property type="entry name" value="RlpA-like_DPBB"/>
</dbReference>
<protein>
    <recommendedName>
        <fullName evidence="3">RlpA-like protein double-psi beta-barrel domain-containing protein</fullName>
    </recommendedName>
</protein>
<dbReference type="OrthoDB" id="5499927at2"/>
<dbReference type="CDD" id="cd22191">
    <property type="entry name" value="DPBB_RlpA_EXP_N-like"/>
    <property type="match status" value="1"/>
</dbReference>
<dbReference type="AlphaFoldDB" id="A0A345HY08"/>
<proteinExistence type="predicted"/>
<evidence type="ECO:0000259" key="3">
    <source>
        <dbReference type="Pfam" id="PF03330"/>
    </source>
</evidence>
<dbReference type="RefSeq" id="WP_114664123.1">
    <property type="nucleotide sequence ID" value="NZ_CP031194.1"/>
</dbReference>
<evidence type="ECO:0000256" key="2">
    <source>
        <dbReference type="SAM" id="SignalP"/>
    </source>
</evidence>
<keyword evidence="1 2" id="KW-0732">Signal</keyword>
<evidence type="ECO:0000313" key="5">
    <source>
        <dbReference type="Proteomes" id="UP000253868"/>
    </source>
</evidence>
<dbReference type="InterPro" id="IPR051477">
    <property type="entry name" value="Expansin_CellWall"/>
</dbReference>
<accession>A0A345HY08</accession>
<feature type="domain" description="RlpA-like protein double-psi beta-barrel" evidence="3">
    <location>
        <begin position="93"/>
        <end position="144"/>
    </location>
</feature>
<gene>
    <name evidence="4" type="ORF">DVK44_32080</name>
</gene>
<evidence type="ECO:0000313" key="4">
    <source>
        <dbReference type="EMBL" id="AXG81582.1"/>
    </source>
</evidence>